<protein>
    <submittedName>
        <fullName evidence="1">Uncharacterized protein</fullName>
    </submittedName>
</protein>
<reference evidence="1" key="1">
    <citation type="submission" date="2012-05" db="EMBL/GenBank/DDBJ databases">
        <authorList>
            <person name="Krishnakumar V."/>
            <person name="Cheung F."/>
            <person name="Xiao Y."/>
            <person name="Chan A."/>
            <person name="Moskal W.A."/>
            <person name="Town C.D."/>
        </authorList>
    </citation>
    <scope>NUCLEOTIDE SEQUENCE</scope>
</reference>
<proteinExistence type="evidence at transcript level"/>
<name>I3TAL7_MEDTR</name>
<accession>I3TAL7</accession>
<sequence>MLPIQDKKLRTNPKILKWNLRQHNILSTSVITLVEIRILRENLNKARVKQVKVRETR</sequence>
<evidence type="ECO:0000313" key="1">
    <source>
        <dbReference type="EMBL" id="AFK49559.1"/>
    </source>
</evidence>
<dbReference type="AlphaFoldDB" id="I3TAL7"/>
<dbReference type="EMBL" id="BT149765">
    <property type="protein sequence ID" value="AFK49559.1"/>
    <property type="molecule type" value="mRNA"/>
</dbReference>
<organism evidence="1">
    <name type="scientific">Medicago truncatula</name>
    <name type="common">Barrel medic</name>
    <name type="synonym">Medicago tribuloides</name>
    <dbReference type="NCBI Taxonomy" id="3880"/>
    <lineage>
        <taxon>Eukaryota</taxon>
        <taxon>Viridiplantae</taxon>
        <taxon>Streptophyta</taxon>
        <taxon>Embryophyta</taxon>
        <taxon>Tracheophyta</taxon>
        <taxon>Spermatophyta</taxon>
        <taxon>Magnoliopsida</taxon>
        <taxon>eudicotyledons</taxon>
        <taxon>Gunneridae</taxon>
        <taxon>Pentapetalae</taxon>
        <taxon>rosids</taxon>
        <taxon>fabids</taxon>
        <taxon>Fabales</taxon>
        <taxon>Fabaceae</taxon>
        <taxon>Papilionoideae</taxon>
        <taxon>50 kb inversion clade</taxon>
        <taxon>NPAAA clade</taxon>
        <taxon>Hologalegina</taxon>
        <taxon>IRL clade</taxon>
        <taxon>Trifolieae</taxon>
        <taxon>Medicago</taxon>
    </lineage>
</organism>